<reference evidence="1" key="1">
    <citation type="submission" date="2022-02" db="EMBL/GenBank/DDBJ databases">
        <title>Characterization of Tn125 harboring carbapenem-resistant Acinetobacter bereziniae clinical isolates.</title>
        <authorList>
            <person name="Wong N.-K."/>
            <person name="Pan Q."/>
        </authorList>
    </citation>
    <scope>NUCLEOTIDE SEQUENCE</scope>
    <source>
        <strain evidence="1">GD03393</strain>
    </source>
</reference>
<proteinExistence type="predicted"/>
<accession>A0A8I1AFF0</accession>
<dbReference type="AlphaFoldDB" id="A0A8I1AFF0"/>
<dbReference type="RefSeq" id="WP_174760995.1">
    <property type="nucleotide sequence ID" value="NZ_CP066121.1"/>
</dbReference>
<evidence type="ECO:0000313" key="1">
    <source>
        <dbReference type="EMBL" id="UUN95937.1"/>
    </source>
</evidence>
<gene>
    <name evidence="1" type="ORF">I9054_011120</name>
</gene>
<dbReference type="EMBL" id="CP092085">
    <property type="protein sequence ID" value="UUN95937.1"/>
    <property type="molecule type" value="Genomic_DNA"/>
</dbReference>
<organism evidence="1 2">
    <name type="scientific">Acinetobacter bereziniae</name>
    <name type="common">Acinetobacter genomosp. 10</name>
    <dbReference type="NCBI Taxonomy" id="106648"/>
    <lineage>
        <taxon>Bacteria</taxon>
        <taxon>Pseudomonadati</taxon>
        <taxon>Pseudomonadota</taxon>
        <taxon>Gammaproteobacteria</taxon>
        <taxon>Moraxellales</taxon>
        <taxon>Moraxellaceae</taxon>
        <taxon>Acinetobacter</taxon>
    </lineage>
</organism>
<name>A0A8I1AFF0_ACIBZ</name>
<evidence type="ECO:0000313" key="2">
    <source>
        <dbReference type="Proteomes" id="UP000644140"/>
    </source>
</evidence>
<dbReference type="Proteomes" id="UP000644140">
    <property type="component" value="Chromosome"/>
</dbReference>
<sequence length="130" mass="13828">MIIPSIAASLAQLQALATYIDQGSANATFVFYSSAKPESLDITADNTTRLVILTLPKPCFKKMNADSIELHQTDASVVVKNGTAIWARLFNGAGKAVADFEVGTDITLNNPGLIQGSTLMLNSIVFKPNV</sequence>
<protein>
    <submittedName>
        <fullName evidence="1">Uncharacterized protein</fullName>
    </submittedName>
</protein>